<name>A0A841AL00_9MICO</name>
<proteinExistence type="predicted"/>
<evidence type="ECO:0000256" key="1">
    <source>
        <dbReference type="SAM" id="MobiDB-lite"/>
    </source>
</evidence>
<feature type="transmembrane region" description="Helical" evidence="2">
    <location>
        <begin position="207"/>
        <end position="234"/>
    </location>
</feature>
<feature type="transmembrane region" description="Helical" evidence="2">
    <location>
        <begin position="116"/>
        <end position="149"/>
    </location>
</feature>
<feature type="transmembrane region" description="Helical" evidence="2">
    <location>
        <begin position="303"/>
        <end position="326"/>
    </location>
</feature>
<reference evidence="3 4" key="1">
    <citation type="submission" date="2020-08" db="EMBL/GenBank/DDBJ databases">
        <title>Sequencing the genomes of 1000 actinobacteria strains.</title>
        <authorList>
            <person name="Klenk H.-P."/>
        </authorList>
    </citation>
    <scope>NUCLEOTIDE SEQUENCE [LARGE SCALE GENOMIC DNA]</scope>
    <source>
        <strain evidence="3 4">DSM 105784</strain>
    </source>
</reference>
<dbReference type="Gene3D" id="2.60.40.10">
    <property type="entry name" value="Immunoglobulins"/>
    <property type="match status" value="2"/>
</dbReference>
<keyword evidence="2" id="KW-0472">Membrane</keyword>
<evidence type="ECO:0000313" key="4">
    <source>
        <dbReference type="Proteomes" id="UP000536685"/>
    </source>
</evidence>
<accession>A0A841AL00</accession>
<feature type="transmembrane region" description="Helical" evidence="2">
    <location>
        <begin position="246"/>
        <end position="265"/>
    </location>
</feature>
<dbReference type="RefSeq" id="WP_184233245.1">
    <property type="nucleotide sequence ID" value="NZ_JACHMJ010000001.1"/>
</dbReference>
<feature type="region of interest" description="Disordered" evidence="1">
    <location>
        <begin position="516"/>
        <end position="571"/>
    </location>
</feature>
<evidence type="ECO:0000256" key="2">
    <source>
        <dbReference type="SAM" id="Phobius"/>
    </source>
</evidence>
<keyword evidence="2" id="KW-0812">Transmembrane</keyword>
<organism evidence="3 4">
    <name type="scientific">Conyzicola lurida</name>
    <dbReference type="NCBI Taxonomy" id="1172621"/>
    <lineage>
        <taxon>Bacteria</taxon>
        <taxon>Bacillati</taxon>
        <taxon>Actinomycetota</taxon>
        <taxon>Actinomycetes</taxon>
        <taxon>Micrococcales</taxon>
        <taxon>Microbacteriaceae</taxon>
        <taxon>Conyzicola</taxon>
    </lineage>
</organism>
<keyword evidence="2" id="KW-1133">Transmembrane helix</keyword>
<evidence type="ECO:0000313" key="3">
    <source>
        <dbReference type="EMBL" id="MBB5842119.1"/>
    </source>
</evidence>
<feature type="transmembrane region" description="Helical" evidence="2">
    <location>
        <begin position="20"/>
        <end position="49"/>
    </location>
</feature>
<sequence>MSTPSLGLGSRLRRSVAPAVLLRSVAGAVVAIVAMPVVAVLALWGLSGIAPTLASTGPGAIALGASSNVVLYGVSALGLVFGVLLVGFVNAHAQSETRRPLRLAFARALRAYPRLLLALLLGGIGVVAGILLWPFITVAMVVVSVVLLARARRFTPAARRALLWAIPFAPVAALIALVVAAFPTILSAPRSLRELLGLARTQVRSGYRSLIVFALIALAAGVGLSFGGAFAAAAVDPSNSEEITGAYLASIGVLGLALVLLQLIVGTAMATVMMDAAPPAPARGARASLRSIGALMSRGSRPAVGRTAMVVVLALVATLAPMPAFAQTPPVVTPAVPQLDLTVDGIDASPLVTAAVTVVDASPAGTVQFVDGETPLGTPMTLAVDPADASRFTAVLDPLPVLAEGSHEISFVFTPADATVYSAQSAPKTYVVGSTPVAVAVEPAVEEPVVEPAPAAEVTGPETAAGIPAPAVETAVPAEDVPATETPAAEADLPAAEADVPPAVTDVPAAVTDAPTAETEIPPAVTDAPAEETELPAAEAEAPAADASAPEAEENVPGSPADVPAAQSPAAEIPAAEVAVPADAVPVPAAEDESPATDSSPVETPSITAPFARVAAADDFTFVTAEIKTFTLGSDFEVSVQVRAPYGDDDADAPGRVSVYADGVLFAEIDQTPTGEYVGLSTATLAAVPAEVQFVYEGEPGFLPSQLTMPVNPALPISQTYFTNHTFFPTDYDMTWGDTNTVTVTVVSDYDEPRVLEVLQLVNGYDLVPLFSVPFTIVDGTAVVTADLTKKLPGGEPTYTLRVPATDIASEAGTDYFTKRIAAVATTTTLAATDAAGAPTAGAVGQPITLTAAVASPASDSTPTGGFVRFTINGLLGAPVAVDAQGIATTTYTPTTRATVAVTADYLPDNRFAAYLASSDALSLNPGGIATQAPTAVWSGALTVSDTRLTVTYPTGDGIASPTGTVTILDAAGTPVRISIAGGAAQTSFALYGGTTTLPIPSAGGILNYSVSYSGDTIYSPRTDRLPPVTVLPPTVALTAPAPAYFTERTPFTVAVGNVDAALVHDVTIYATLQGGAPHSLGTVRINSAGVGTTTAVFPESGDVTVTAVVRFTATSGIAAATSVPQIVIVPEPAAPTVSLELASSTIFGVGRRDIGLRVAVDFGREPASITGGAVAVIRDELGVKVGSVTLDSRLGGWGIVSLSRASTTSLTATVVYGDDGETASSTPMIVSVPPRTTSTTVSSTQSPTTAGNTVSIEVAAEVSGTPLDSTASIPVTVELNGETQTLELARTEEERDYGWLGSTAFLEGTAEFAIADAGAYTLHVTGDGNGTDVSPIDYRRTITIDRHTSAIVVRGTDAVVGGKPFSLTPVVSATDAGGRAPTGTVAVTLYPSFQRCEVAVGASCDFPAGAAVSGTNSFAVSYSGDADHLPRATSGEFSAAARTTAMTTGFGTATDKWVVGERVTANWVVTTSGTAARGWVYVTAGNQRCGAAVADGHCDFTVPENSLSFEDAGQTYTFEFVSGDDAPSKKVSGSAVWRDCVFVYAYVPVDVSAAEPCVARGQKGVFPGSTVSLTTNLIPDNYVFDGWTLNNKPVTGTKTVGRTTSFVVKSGGMFTYDTKWAPVCFTLTVSPNNVATRSEAKGSITVLNQPNCASPFGPTAEELKELAAGKPRYAKGTVVDVRADPQTYNPAGNQPFLQYTVVSFDGVVPEPAYRDFGRVTMNGDRAISAVFAVPDCSPFTLLQTRGGTASVVSSARPASSGALKPATGACTTPDGRAGYVPGTKVVVESVPDSGAVFDKLVTAGAFPAVRDTFPRVTTTPQKTGEPVRTSVEIGLRAATVAWSTFSYRDCVTVVVRDTSPAQSSSGARLAALDPAQMCAAPKTSAVTTESTWQSTYRTWTTTYSVLSNATVRAVADYPAASGIKLSYLSWSVRVGATTLKSADRMNFMDAYQGGIHPALNYVGQDGEKEGPYIDLALLGPSERVVYVDGVIGAYNCTKPYVENPFGVAYGQRALYSTMQKCKEDGFVLPSDQVELRAAKPTSGSLTPVWSLSGGSSNDGRYYYPGSTIQVAGNSRVALEYCANLPLTVRQRDDSGTFSVLNASQAAALIMDTGGCAPMRTRPGGTVQTGLTVAAAYQYSLVNPAAGMPKFVVDGAGNSAAATLDIAVNCVTVNTGDRTRAETPANCPGGGSNRYLKGTVIQFNGDVRDDEGLEGWTGVDEQNGVTAWVMAETDRWVEVDIDYPSFWEKVGNAFSNLAGRIVSVAVTIATGIVLAKAMLVKMASSALKGIGAIVMIAGGGDGMLNAMTKFDNGVSAMINSAQLLSTCLNTSARGPGNLTDLPSGALGSVGVVAVNGGISATNAGLAKYGELASKTQGMSSALGDAATVLSYGRTLVDGFGSNVNMYSRDATEVWTTMGNDLGGCMSSGLESNFKLATS</sequence>
<dbReference type="InterPro" id="IPR013783">
    <property type="entry name" value="Ig-like_fold"/>
</dbReference>
<dbReference type="GO" id="GO:0005975">
    <property type="term" value="P:carbohydrate metabolic process"/>
    <property type="evidence" value="ECO:0007669"/>
    <property type="project" value="UniProtKB-ARBA"/>
</dbReference>
<gene>
    <name evidence="3" type="ORF">HD599_000442</name>
</gene>
<protein>
    <recommendedName>
        <fullName evidence="5">Ig-like domain-containing protein</fullName>
    </recommendedName>
</protein>
<comment type="caution">
    <text evidence="3">The sequence shown here is derived from an EMBL/GenBank/DDBJ whole genome shotgun (WGS) entry which is preliminary data.</text>
</comment>
<feature type="transmembrane region" description="Helical" evidence="2">
    <location>
        <begin position="161"/>
        <end position="186"/>
    </location>
</feature>
<dbReference type="EMBL" id="JACHMJ010000001">
    <property type="protein sequence ID" value="MBB5842119.1"/>
    <property type="molecule type" value="Genomic_DNA"/>
</dbReference>
<feature type="transmembrane region" description="Helical" evidence="2">
    <location>
        <begin position="69"/>
        <end position="89"/>
    </location>
</feature>
<keyword evidence="4" id="KW-1185">Reference proteome</keyword>
<dbReference type="Proteomes" id="UP000536685">
    <property type="component" value="Unassembled WGS sequence"/>
</dbReference>
<evidence type="ECO:0008006" key="5">
    <source>
        <dbReference type="Google" id="ProtNLM"/>
    </source>
</evidence>
<feature type="compositionally biased region" description="Low complexity" evidence="1">
    <location>
        <begin position="535"/>
        <end position="550"/>
    </location>
</feature>